<dbReference type="Pfam" id="PF00378">
    <property type="entry name" value="ECH_1"/>
    <property type="match status" value="1"/>
</dbReference>
<accession>A0A6H0XVM7</accession>
<dbReference type="CDD" id="cd06558">
    <property type="entry name" value="crotonase-like"/>
    <property type="match status" value="1"/>
</dbReference>
<keyword evidence="3" id="KW-1185">Reference proteome</keyword>
<evidence type="ECO:0008006" key="4">
    <source>
        <dbReference type="Google" id="ProtNLM"/>
    </source>
</evidence>
<dbReference type="GO" id="GO:0005777">
    <property type="term" value="C:peroxisome"/>
    <property type="evidence" value="ECO:0007669"/>
    <property type="project" value="TreeGrafter"/>
</dbReference>
<proteinExistence type="predicted"/>
<evidence type="ECO:0000313" key="2">
    <source>
        <dbReference type="EMBL" id="QIW98710.1"/>
    </source>
</evidence>
<dbReference type="PANTHER" id="PTHR11941">
    <property type="entry name" value="ENOYL-COA HYDRATASE-RELATED"/>
    <property type="match status" value="1"/>
</dbReference>
<dbReference type="OrthoDB" id="1696280at2759"/>
<evidence type="ECO:0000313" key="3">
    <source>
        <dbReference type="Proteomes" id="UP000503462"/>
    </source>
</evidence>
<gene>
    <name evidence="2" type="ORF">AMS68_004228</name>
</gene>
<keyword evidence="1" id="KW-0843">Virulence</keyword>
<reference evidence="2 3" key="1">
    <citation type="journal article" date="2016" name="Sci. Rep.">
        <title>Peltaster fructicola genome reveals evolution from an invasive phytopathogen to an ectophytic parasite.</title>
        <authorList>
            <person name="Xu C."/>
            <person name="Chen H."/>
            <person name="Gleason M.L."/>
            <person name="Xu J.R."/>
            <person name="Liu H."/>
            <person name="Zhang R."/>
            <person name="Sun G."/>
        </authorList>
    </citation>
    <scope>NUCLEOTIDE SEQUENCE [LARGE SCALE GENOMIC DNA]</scope>
    <source>
        <strain evidence="2 3">LNHT1506</strain>
    </source>
</reference>
<evidence type="ECO:0000256" key="1">
    <source>
        <dbReference type="ARBA" id="ARBA00023026"/>
    </source>
</evidence>
<dbReference type="Proteomes" id="UP000503462">
    <property type="component" value="Chromosome 3"/>
</dbReference>
<organism evidence="2 3">
    <name type="scientific">Peltaster fructicola</name>
    <dbReference type="NCBI Taxonomy" id="286661"/>
    <lineage>
        <taxon>Eukaryota</taxon>
        <taxon>Fungi</taxon>
        <taxon>Dikarya</taxon>
        <taxon>Ascomycota</taxon>
        <taxon>Pezizomycotina</taxon>
        <taxon>Dothideomycetes</taxon>
        <taxon>Dothideomycetes incertae sedis</taxon>
        <taxon>Peltaster</taxon>
    </lineage>
</organism>
<dbReference type="GO" id="GO:0006635">
    <property type="term" value="P:fatty acid beta-oxidation"/>
    <property type="evidence" value="ECO:0007669"/>
    <property type="project" value="TreeGrafter"/>
</dbReference>
<dbReference type="AlphaFoldDB" id="A0A6H0XVM7"/>
<dbReference type="GO" id="GO:0004165">
    <property type="term" value="F:delta(3)-delta(2)-enoyl-CoA isomerase activity"/>
    <property type="evidence" value="ECO:0007669"/>
    <property type="project" value="TreeGrafter"/>
</dbReference>
<protein>
    <recommendedName>
        <fullName evidence="4">Enoyl-CoA hydratase</fullName>
    </recommendedName>
</protein>
<name>A0A6H0XVM7_9PEZI</name>
<dbReference type="InterPro" id="IPR029045">
    <property type="entry name" value="ClpP/crotonase-like_dom_sf"/>
</dbReference>
<dbReference type="PANTHER" id="PTHR11941:SF75">
    <property type="entry name" value="ENOYL-COA HYDRATASE_ISOMERASE FAMILY PROTEIN"/>
    <property type="match status" value="1"/>
</dbReference>
<dbReference type="Gene3D" id="3.90.226.10">
    <property type="entry name" value="2-enoyl-CoA Hydratase, Chain A, domain 1"/>
    <property type="match status" value="1"/>
</dbReference>
<dbReference type="EMBL" id="CP051141">
    <property type="protein sequence ID" value="QIW98710.1"/>
    <property type="molecule type" value="Genomic_DNA"/>
</dbReference>
<dbReference type="SUPFAM" id="SSF52096">
    <property type="entry name" value="ClpP/crotonase"/>
    <property type="match status" value="1"/>
</dbReference>
<sequence length="274" mass="30212">MGVKSTVLFKLPIESNGSVVVTQPAEKVYLLTFTSPPDNRLVTSFCQAIILALDIIELRYEPGVVITTSGIEKFYSNGLNLEHASSTPGFFTDSLYALWLRLLTFPMPTVALINGHAFAGALMTAMMQDYRIMNPHKGYLCLNELELGVPLRPPMSSIFREKCTPTAYRKLVLEAARFKALDALKEGIVDHLGGLAETLAFVEELQLVKRVGPGMSGINATGPLKREMYGITVGLLENWGAEAPRDLAVEQAHQKDSELREKKVAAWESKKSKL</sequence>
<dbReference type="InterPro" id="IPR001753">
    <property type="entry name" value="Enoyl-CoA_hydra/iso"/>
</dbReference>